<keyword evidence="14" id="KW-1185">Reference proteome</keyword>
<evidence type="ECO:0000256" key="3">
    <source>
        <dbReference type="ARBA" id="ARBA00022448"/>
    </source>
</evidence>
<evidence type="ECO:0000256" key="7">
    <source>
        <dbReference type="ARBA" id="ARBA00022903"/>
    </source>
</evidence>
<dbReference type="PANTHER" id="PTHR30413">
    <property type="entry name" value="INNER MEMBRANE TRANSPORT PERMEASE"/>
    <property type="match status" value="1"/>
</dbReference>
<keyword evidence="3 11" id="KW-0813">Transport</keyword>
<feature type="transmembrane region" description="Helical" evidence="11">
    <location>
        <begin position="76"/>
        <end position="96"/>
    </location>
</feature>
<evidence type="ECO:0000256" key="8">
    <source>
        <dbReference type="ARBA" id="ARBA00022989"/>
    </source>
</evidence>
<keyword evidence="4 11" id="KW-1003">Cell membrane</keyword>
<sequence>MHLNNMSWLLSPVGALREHRSLTFELAKRDVLGRYRGASFGLLWSLISPFLLLCVYTFAFGTVMGGRWPQIGDGHAHYSIILFAGMIVHGFLAECINRAPQLIVGNPNFVKRVIFPLEILPWPMVFSALFHVFMNLIVFMALRWFMDGAFSWTIIMFPLVMFPLVVLALGVSWFLASAGVYMRDVGQVTGVLTMALLFLSSAMMPIASVPASYRWVFIANPLTFIIDQARNVMLWGQMPDWAGLGIYLLVALVVAYLGRAWFVATRKGFADVL</sequence>
<evidence type="ECO:0000313" key="14">
    <source>
        <dbReference type="Proteomes" id="UP000621898"/>
    </source>
</evidence>
<dbReference type="InterPro" id="IPR013525">
    <property type="entry name" value="ABC2_TM"/>
</dbReference>
<evidence type="ECO:0000256" key="11">
    <source>
        <dbReference type="RuleBase" id="RU361157"/>
    </source>
</evidence>
<evidence type="ECO:0000256" key="6">
    <source>
        <dbReference type="ARBA" id="ARBA00022692"/>
    </source>
</evidence>
<evidence type="ECO:0000256" key="10">
    <source>
        <dbReference type="ARBA" id="ARBA00023136"/>
    </source>
</evidence>
<feature type="domain" description="ABC transmembrane type-2" evidence="12">
    <location>
        <begin position="40"/>
        <end position="265"/>
    </location>
</feature>
<keyword evidence="5" id="KW-0762">Sugar transport</keyword>
<dbReference type="Pfam" id="PF01061">
    <property type="entry name" value="ABC2_membrane"/>
    <property type="match status" value="1"/>
</dbReference>
<dbReference type="PROSITE" id="PS51012">
    <property type="entry name" value="ABC_TM2"/>
    <property type="match status" value="1"/>
</dbReference>
<evidence type="ECO:0000256" key="4">
    <source>
        <dbReference type="ARBA" id="ARBA00022475"/>
    </source>
</evidence>
<evidence type="ECO:0000256" key="1">
    <source>
        <dbReference type="ARBA" id="ARBA00004651"/>
    </source>
</evidence>
<dbReference type="PIRSF" id="PIRSF006648">
    <property type="entry name" value="DrrB"/>
    <property type="match status" value="1"/>
</dbReference>
<proteinExistence type="inferred from homology"/>
<dbReference type="PRINTS" id="PR00164">
    <property type="entry name" value="ABC2TRNSPORT"/>
</dbReference>
<name>A0ABQ2ZI68_9GAMM</name>
<feature type="transmembrane region" description="Helical" evidence="11">
    <location>
        <begin position="154"/>
        <end position="176"/>
    </location>
</feature>
<reference evidence="14" key="1">
    <citation type="journal article" date="2019" name="Int. J. Syst. Evol. Microbiol.">
        <title>The Global Catalogue of Microorganisms (GCM) 10K type strain sequencing project: providing services to taxonomists for standard genome sequencing and annotation.</title>
        <authorList>
            <consortium name="The Broad Institute Genomics Platform"/>
            <consortium name="The Broad Institute Genome Sequencing Center for Infectious Disease"/>
            <person name="Wu L."/>
            <person name="Ma J."/>
        </authorList>
    </citation>
    <scope>NUCLEOTIDE SEQUENCE [LARGE SCALE GENOMIC DNA]</scope>
    <source>
        <strain evidence="14">KCTC 22232</strain>
    </source>
</reference>
<evidence type="ECO:0000313" key="13">
    <source>
        <dbReference type="EMBL" id="GGY14359.1"/>
    </source>
</evidence>
<feature type="transmembrane region" description="Helical" evidence="11">
    <location>
        <begin position="117"/>
        <end position="142"/>
    </location>
</feature>
<keyword evidence="7" id="KW-0972">Capsule biogenesis/degradation</keyword>
<feature type="transmembrane region" description="Helical" evidence="11">
    <location>
        <begin position="188"/>
        <end position="207"/>
    </location>
</feature>
<comment type="caution">
    <text evidence="13">The sequence shown here is derived from an EMBL/GenBank/DDBJ whole genome shotgun (WGS) entry which is preliminary data.</text>
</comment>
<comment type="subcellular location">
    <subcellularLocation>
        <location evidence="11">Cell inner membrane</location>
        <topology evidence="11">Multi-pass membrane protein</topology>
    </subcellularLocation>
    <subcellularLocation>
        <location evidence="1">Cell membrane</location>
        <topology evidence="1">Multi-pass membrane protein</topology>
    </subcellularLocation>
</comment>
<accession>A0ABQ2ZI68</accession>
<evidence type="ECO:0000256" key="9">
    <source>
        <dbReference type="ARBA" id="ARBA00023047"/>
    </source>
</evidence>
<keyword evidence="10 11" id="KW-0472">Membrane</keyword>
<evidence type="ECO:0000256" key="5">
    <source>
        <dbReference type="ARBA" id="ARBA00022597"/>
    </source>
</evidence>
<keyword evidence="6 11" id="KW-0812">Transmembrane</keyword>
<keyword evidence="8 11" id="KW-1133">Transmembrane helix</keyword>
<feature type="transmembrane region" description="Helical" evidence="11">
    <location>
        <begin position="42"/>
        <end position="64"/>
    </location>
</feature>
<gene>
    <name evidence="13" type="ORF">GCM10008098_01420</name>
</gene>
<feature type="transmembrane region" description="Helical" evidence="11">
    <location>
        <begin position="241"/>
        <end position="258"/>
    </location>
</feature>
<evidence type="ECO:0000256" key="2">
    <source>
        <dbReference type="ARBA" id="ARBA00007783"/>
    </source>
</evidence>
<comment type="similarity">
    <text evidence="2 11">Belongs to the ABC-2 integral membrane protein family.</text>
</comment>
<evidence type="ECO:0000259" key="12">
    <source>
        <dbReference type="PROSITE" id="PS51012"/>
    </source>
</evidence>
<keyword evidence="9" id="KW-0625">Polysaccharide transport</keyword>
<dbReference type="InterPro" id="IPR000412">
    <property type="entry name" value="ABC_2_transport"/>
</dbReference>
<dbReference type="PANTHER" id="PTHR30413:SF10">
    <property type="entry name" value="CAPSULE POLYSACCHARIDE EXPORT INNER-MEMBRANE PROTEIN CTRC"/>
    <property type="match status" value="1"/>
</dbReference>
<dbReference type="Proteomes" id="UP000621898">
    <property type="component" value="Unassembled WGS sequence"/>
</dbReference>
<dbReference type="InterPro" id="IPR047817">
    <property type="entry name" value="ABC2_TM_bact-type"/>
</dbReference>
<protein>
    <recommendedName>
        <fullName evidence="11">Transport permease protein</fullName>
    </recommendedName>
</protein>
<organism evidence="13 14">
    <name type="scientific">Rhodanobacter panaciterrae</name>
    <dbReference type="NCBI Taxonomy" id="490572"/>
    <lineage>
        <taxon>Bacteria</taxon>
        <taxon>Pseudomonadati</taxon>
        <taxon>Pseudomonadota</taxon>
        <taxon>Gammaproteobacteria</taxon>
        <taxon>Lysobacterales</taxon>
        <taxon>Rhodanobacteraceae</taxon>
        <taxon>Rhodanobacter</taxon>
    </lineage>
</organism>
<dbReference type="EMBL" id="BMXT01000001">
    <property type="protein sequence ID" value="GGY14359.1"/>
    <property type="molecule type" value="Genomic_DNA"/>
</dbReference>